<keyword evidence="3 8" id="KW-0472">Membrane</keyword>
<keyword evidence="8" id="KW-0812">Transmembrane</keyword>
<dbReference type="RefSeq" id="WP_390253630.1">
    <property type="nucleotide sequence ID" value="NZ_JBHSDT010000008.1"/>
</dbReference>
<evidence type="ECO:0000256" key="6">
    <source>
        <dbReference type="PROSITE-ProRule" id="PRU00284"/>
    </source>
</evidence>
<dbReference type="PANTHER" id="PTHR32089">
    <property type="entry name" value="METHYL-ACCEPTING CHEMOTAXIS PROTEIN MCPB"/>
    <property type="match status" value="1"/>
</dbReference>
<evidence type="ECO:0000256" key="4">
    <source>
        <dbReference type="ARBA" id="ARBA00023224"/>
    </source>
</evidence>
<reference evidence="12" key="1">
    <citation type="journal article" date="2019" name="Int. J. Syst. Evol. Microbiol.">
        <title>The Global Catalogue of Microorganisms (GCM) 10K type strain sequencing project: providing services to taxonomists for standard genome sequencing and annotation.</title>
        <authorList>
            <consortium name="The Broad Institute Genomics Platform"/>
            <consortium name="The Broad Institute Genome Sequencing Center for Infectious Disease"/>
            <person name="Wu L."/>
            <person name="Ma J."/>
        </authorList>
    </citation>
    <scope>NUCLEOTIDE SEQUENCE [LARGE SCALE GENOMIC DNA]</scope>
    <source>
        <strain evidence="12">CCUG 37865</strain>
    </source>
</reference>
<dbReference type="PROSITE" id="PS51257">
    <property type="entry name" value="PROKAR_LIPOPROTEIN"/>
    <property type="match status" value="1"/>
</dbReference>
<dbReference type="CDD" id="cd11386">
    <property type="entry name" value="MCP_signal"/>
    <property type="match status" value="1"/>
</dbReference>
<dbReference type="PROSITE" id="PS50885">
    <property type="entry name" value="HAMP"/>
    <property type="match status" value="1"/>
</dbReference>
<dbReference type="Gene3D" id="1.10.287.950">
    <property type="entry name" value="Methyl-accepting chemotaxis protein"/>
    <property type="match status" value="1"/>
</dbReference>
<dbReference type="Pfam" id="PF00015">
    <property type="entry name" value="MCPsignal"/>
    <property type="match status" value="1"/>
</dbReference>
<comment type="subcellular location">
    <subcellularLocation>
        <location evidence="1">Cell membrane</location>
    </subcellularLocation>
</comment>
<dbReference type="CDD" id="cd06225">
    <property type="entry name" value="HAMP"/>
    <property type="match status" value="1"/>
</dbReference>
<dbReference type="Proteomes" id="UP001595882">
    <property type="component" value="Unassembled WGS sequence"/>
</dbReference>
<dbReference type="Pfam" id="PF00672">
    <property type="entry name" value="HAMP"/>
    <property type="match status" value="1"/>
</dbReference>
<protein>
    <submittedName>
        <fullName evidence="11">Methyl-accepting chemotaxis protein</fullName>
    </submittedName>
</protein>
<evidence type="ECO:0000256" key="1">
    <source>
        <dbReference type="ARBA" id="ARBA00004236"/>
    </source>
</evidence>
<evidence type="ECO:0000256" key="7">
    <source>
        <dbReference type="SAM" id="Coils"/>
    </source>
</evidence>
<dbReference type="InterPro" id="IPR003660">
    <property type="entry name" value="HAMP_dom"/>
</dbReference>
<keyword evidence="4 6" id="KW-0807">Transducer</keyword>
<dbReference type="InterPro" id="IPR004089">
    <property type="entry name" value="MCPsignal_dom"/>
</dbReference>
<evidence type="ECO:0000259" key="9">
    <source>
        <dbReference type="PROSITE" id="PS50111"/>
    </source>
</evidence>
<comment type="similarity">
    <text evidence="5">Belongs to the methyl-accepting chemotaxis (MCP) protein family.</text>
</comment>
<keyword evidence="12" id="KW-1185">Reference proteome</keyword>
<proteinExistence type="inferred from homology"/>
<evidence type="ECO:0000313" key="11">
    <source>
        <dbReference type="EMBL" id="MFC4404719.1"/>
    </source>
</evidence>
<evidence type="ECO:0000256" key="2">
    <source>
        <dbReference type="ARBA" id="ARBA00022475"/>
    </source>
</evidence>
<evidence type="ECO:0000256" key="5">
    <source>
        <dbReference type="ARBA" id="ARBA00029447"/>
    </source>
</evidence>
<dbReference type="PROSITE" id="PS50111">
    <property type="entry name" value="CHEMOTAXIS_TRANSDUC_2"/>
    <property type="match status" value="1"/>
</dbReference>
<dbReference type="SMART" id="SM00304">
    <property type="entry name" value="HAMP"/>
    <property type="match status" value="2"/>
</dbReference>
<name>A0ABV8WYZ8_9BACI</name>
<sequence length="547" mass="60257">MNIKQKLRLITLLPLFIACGIMAIVVIQMTQILSSNNDNVDQLVNVEKLKSTIVSIEQNLDSFSLNRTEADAESVRTNLQNSIGFLEYFSHTTGAQDQVKKIEEKLLELNENVQEALDSKDVSEAKRQSIRTHGIQNDIHLLQLMIDQNYQDAQSKQSGIITFIIFFTIISGLILLISTGTFSYFMTNRLVTSIKILVRHANEIANGDLTQPLHITKRKDEIGQLQNSFVKMKQDLKDLIAKVLETSQSVATSSAQLSTNADQTSIATDKISGNILEVSKGSIKQLDYVEDSSKNVHRMANDIEVISNQIDLVTTASNEASIRSQQGIDTITKVNEQMTIINQNSEDTNNVIRSLNQNSQEINKIIDIITSIAEQTNLLALNAAIEAARAGEHGRGFAVVADEVRKLAEMSGRSARQISMLISTMQKTTNTVIDSMTNGNNAVKHGTELVTEANKAFHNITGVVNDIKKRMEDAISSIELINKNKETLIASMESVSAITGAAASYSQEVASVTEEQAASIQEVSAATKVLEEMAQELQDNVRKFKIS</sequence>
<organism evidence="11 12">
    <name type="scientific">Gracilibacillus xinjiangensis</name>
    <dbReference type="NCBI Taxonomy" id="1193282"/>
    <lineage>
        <taxon>Bacteria</taxon>
        <taxon>Bacillati</taxon>
        <taxon>Bacillota</taxon>
        <taxon>Bacilli</taxon>
        <taxon>Bacillales</taxon>
        <taxon>Bacillaceae</taxon>
        <taxon>Gracilibacillus</taxon>
    </lineage>
</organism>
<keyword evidence="7" id="KW-0175">Coiled coil</keyword>
<comment type="caution">
    <text evidence="11">The sequence shown here is derived from an EMBL/GenBank/DDBJ whole genome shotgun (WGS) entry which is preliminary data.</text>
</comment>
<evidence type="ECO:0000256" key="8">
    <source>
        <dbReference type="SAM" id="Phobius"/>
    </source>
</evidence>
<accession>A0ABV8WYZ8</accession>
<evidence type="ECO:0000256" key="3">
    <source>
        <dbReference type="ARBA" id="ARBA00023136"/>
    </source>
</evidence>
<dbReference type="EMBL" id="JBHSDT010000008">
    <property type="protein sequence ID" value="MFC4404719.1"/>
    <property type="molecule type" value="Genomic_DNA"/>
</dbReference>
<gene>
    <name evidence="11" type="ORF">ACFOY7_16745</name>
</gene>
<feature type="domain" description="Methyl-accepting transducer" evidence="9">
    <location>
        <begin position="260"/>
        <end position="531"/>
    </location>
</feature>
<keyword evidence="8" id="KW-1133">Transmembrane helix</keyword>
<feature type="coiled-coil region" evidence="7">
    <location>
        <begin position="92"/>
        <end position="126"/>
    </location>
</feature>
<keyword evidence="2" id="KW-1003">Cell membrane</keyword>
<dbReference type="Gene3D" id="1.10.8.500">
    <property type="entry name" value="HAMP domain in histidine kinase"/>
    <property type="match status" value="1"/>
</dbReference>
<feature type="domain" description="HAMP" evidence="10">
    <location>
        <begin position="188"/>
        <end position="241"/>
    </location>
</feature>
<feature type="transmembrane region" description="Helical" evidence="8">
    <location>
        <begin position="160"/>
        <end position="185"/>
    </location>
</feature>
<dbReference type="SMART" id="SM00283">
    <property type="entry name" value="MA"/>
    <property type="match status" value="1"/>
</dbReference>
<evidence type="ECO:0000259" key="10">
    <source>
        <dbReference type="PROSITE" id="PS50885"/>
    </source>
</evidence>
<dbReference type="PANTHER" id="PTHR32089:SF112">
    <property type="entry name" value="LYSOZYME-LIKE PROTEIN-RELATED"/>
    <property type="match status" value="1"/>
</dbReference>
<evidence type="ECO:0000313" key="12">
    <source>
        <dbReference type="Proteomes" id="UP001595882"/>
    </source>
</evidence>
<dbReference type="SUPFAM" id="SSF58104">
    <property type="entry name" value="Methyl-accepting chemotaxis protein (MCP) signaling domain"/>
    <property type="match status" value="1"/>
</dbReference>